<feature type="compositionally biased region" description="Basic and acidic residues" evidence="1">
    <location>
        <begin position="40"/>
        <end position="50"/>
    </location>
</feature>
<reference evidence="2 3" key="1">
    <citation type="submission" date="2020-02" db="EMBL/GenBank/DDBJ databases">
        <title>A chromosome-scale genome assembly of the black bullhead catfish (Ameiurus melas).</title>
        <authorList>
            <person name="Wen M."/>
            <person name="Zham M."/>
            <person name="Cabau C."/>
            <person name="Klopp C."/>
            <person name="Donnadieu C."/>
            <person name="Roques C."/>
            <person name="Bouchez O."/>
            <person name="Lampietro C."/>
            <person name="Jouanno E."/>
            <person name="Herpin A."/>
            <person name="Louis A."/>
            <person name="Berthelot C."/>
            <person name="Parey E."/>
            <person name="Roest-Crollius H."/>
            <person name="Braasch I."/>
            <person name="Postlethwait J."/>
            <person name="Robinson-Rechavi M."/>
            <person name="Echchiki A."/>
            <person name="Begum T."/>
            <person name="Montfort J."/>
            <person name="Schartl M."/>
            <person name="Bobe J."/>
            <person name="Guiguen Y."/>
        </authorList>
    </citation>
    <scope>NUCLEOTIDE SEQUENCE [LARGE SCALE GENOMIC DNA]</scope>
    <source>
        <strain evidence="2">M_S1</strain>
        <tissue evidence="2">Blood</tissue>
    </source>
</reference>
<evidence type="ECO:0000313" key="2">
    <source>
        <dbReference type="EMBL" id="KAF4082334.1"/>
    </source>
</evidence>
<evidence type="ECO:0000313" key="3">
    <source>
        <dbReference type="Proteomes" id="UP000593565"/>
    </source>
</evidence>
<dbReference type="Proteomes" id="UP000593565">
    <property type="component" value="Unassembled WGS sequence"/>
</dbReference>
<evidence type="ECO:0000256" key="1">
    <source>
        <dbReference type="SAM" id="MobiDB-lite"/>
    </source>
</evidence>
<keyword evidence="3" id="KW-1185">Reference proteome</keyword>
<sequence length="102" mass="11531">MKKCLLRVPVHRRAQSHPFIHYGHFRHANQPTMHVFDLGRKPEYPEETPQHGENMQTDPGGLMWKMCPLPPLKGQADLVRRPGCSHALPASARLKLASHAAL</sequence>
<comment type="caution">
    <text evidence="2">The sequence shown here is derived from an EMBL/GenBank/DDBJ whole genome shotgun (WGS) entry which is preliminary data.</text>
</comment>
<organism evidence="2 3">
    <name type="scientific">Ameiurus melas</name>
    <name type="common">Black bullhead</name>
    <name type="synonym">Silurus melas</name>
    <dbReference type="NCBI Taxonomy" id="219545"/>
    <lineage>
        <taxon>Eukaryota</taxon>
        <taxon>Metazoa</taxon>
        <taxon>Chordata</taxon>
        <taxon>Craniata</taxon>
        <taxon>Vertebrata</taxon>
        <taxon>Euteleostomi</taxon>
        <taxon>Actinopterygii</taxon>
        <taxon>Neopterygii</taxon>
        <taxon>Teleostei</taxon>
        <taxon>Ostariophysi</taxon>
        <taxon>Siluriformes</taxon>
        <taxon>Ictaluridae</taxon>
        <taxon>Ameiurus</taxon>
    </lineage>
</organism>
<feature type="region of interest" description="Disordered" evidence="1">
    <location>
        <begin position="40"/>
        <end position="60"/>
    </location>
</feature>
<accession>A0A7J6AHC3</accession>
<dbReference type="EMBL" id="JAAGNN010000012">
    <property type="protein sequence ID" value="KAF4082334.1"/>
    <property type="molecule type" value="Genomic_DNA"/>
</dbReference>
<name>A0A7J6AHC3_AMEME</name>
<proteinExistence type="predicted"/>
<gene>
    <name evidence="2" type="ORF">AMELA_G00150350</name>
</gene>
<dbReference type="AlphaFoldDB" id="A0A7J6AHC3"/>
<protein>
    <submittedName>
        <fullName evidence="2">Uncharacterized protein</fullName>
    </submittedName>
</protein>